<dbReference type="Proteomes" id="UP001500013">
    <property type="component" value="Unassembled WGS sequence"/>
</dbReference>
<proteinExistence type="predicted"/>
<evidence type="ECO:0000313" key="1">
    <source>
        <dbReference type="EMBL" id="GAA1976404.1"/>
    </source>
</evidence>
<evidence type="ECO:0008006" key="3">
    <source>
        <dbReference type="Google" id="ProtNLM"/>
    </source>
</evidence>
<protein>
    <recommendedName>
        <fullName evidence="3">ESAT-6 protein secretion system EspG family protein</fullName>
    </recommendedName>
</protein>
<accession>A0ABN2RX55</accession>
<gene>
    <name evidence="1" type="ORF">GCM10009817_15840</name>
</gene>
<keyword evidence="2" id="KW-1185">Reference proteome</keyword>
<evidence type="ECO:0000313" key="2">
    <source>
        <dbReference type="Proteomes" id="UP001500013"/>
    </source>
</evidence>
<comment type="caution">
    <text evidence="1">The sequence shown here is derived from an EMBL/GenBank/DDBJ whole genome shotgun (WGS) entry which is preliminary data.</text>
</comment>
<organism evidence="1 2">
    <name type="scientific">Terrabacter lapilli</name>
    <dbReference type="NCBI Taxonomy" id="436231"/>
    <lineage>
        <taxon>Bacteria</taxon>
        <taxon>Bacillati</taxon>
        <taxon>Actinomycetota</taxon>
        <taxon>Actinomycetes</taxon>
        <taxon>Micrococcales</taxon>
        <taxon>Intrasporangiaceae</taxon>
        <taxon>Terrabacter</taxon>
    </lineage>
</organism>
<name>A0ABN2RX55_9MICO</name>
<sequence length="246" mass="25373">MSVAFDATTGHLQLDPEAFVGLVDYASEPASVGDDVVARLREAGAVVDGAPHPRLRGALAAVTSSVGSLQVLRSDAVDVSLHQTWVAFVSAMLTDLGDGTYDFAAVSTDFLPTEVARFTGLAPRPRLEPAEAVVDESLLDALSAGSAQTRGAGSAALADTLAPWPDAAAAVRAGRWGLAVVDVAFPAPAGTVVRRLAWVDTEAGMLRVEADDRGPVLVPTTSTALWEAVVALLPTDAETGAFRRSA</sequence>
<reference evidence="1 2" key="1">
    <citation type="journal article" date="2019" name="Int. J. Syst. Evol. Microbiol.">
        <title>The Global Catalogue of Microorganisms (GCM) 10K type strain sequencing project: providing services to taxonomists for standard genome sequencing and annotation.</title>
        <authorList>
            <consortium name="The Broad Institute Genomics Platform"/>
            <consortium name="The Broad Institute Genome Sequencing Center for Infectious Disease"/>
            <person name="Wu L."/>
            <person name="Ma J."/>
        </authorList>
    </citation>
    <scope>NUCLEOTIDE SEQUENCE [LARGE SCALE GENOMIC DNA]</scope>
    <source>
        <strain evidence="1 2">JCM 15628</strain>
    </source>
</reference>
<dbReference type="EMBL" id="BAAAPU010000007">
    <property type="protein sequence ID" value="GAA1976404.1"/>
    <property type="molecule type" value="Genomic_DNA"/>
</dbReference>
<dbReference type="RefSeq" id="WP_344060215.1">
    <property type="nucleotide sequence ID" value="NZ_BAAAPU010000007.1"/>
</dbReference>